<evidence type="ECO:0000313" key="3">
    <source>
        <dbReference type="Proteomes" id="UP000191518"/>
    </source>
</evidence>
<reference evidence="3" key="1">
    <citation type="journal article" date="2017" name="Nat. Microbiol.">
        <title>Global analysis of biosynthetic gene clusters reveals vast potential of secondary metabolite production in Penicillium species.</title>
        <authorList>
            <person name="Nielsen J.C."/>
            <person name="Grijseels S."/>
            <person name="Prigent S."/>
            <person name="Ji B."/>
            <person name="Dainat J."/>
            <person name="Nielsen K.F."/>
            <person name="Frisvad J.C."/>
            <person name="Workman M."/>
            <person name="Nielsen J."/>
        </authorList>
    </citation>
    <scope>NUCLEOTIDE SEQUENCE [LARGE SCALE GENOMIC DNA]</scope>
    <source>
        <strain evidence="3">IBT 29486</strain>
    </source>
</reference>
<dbReference type="Proteomes" id="UP000191518">
    <property type="component" value="Unassembled WGS sequence"/>
</dbReference>
<feature type="region of interest" description="Disordered" evidence="1">
    <location>
        <begin position="76"/>
        <end position="103"/>
    </location>
</feature>
<organism evidence="2 3">
    <name type="scientific">Penicillium vulpinum</name>
    <dbReference type="NCBI Taxonomy" id="29845"/>
    <lineage>
        <taxon>Eukaryota</taxon>
        <taxon>Fungi</taxon>
        <taxon>Dikarya</taxon>
        <taxon>Ascomycota</taxon>
        <taxon>Pezizomycotina</taxon>
        <taxon>Eurotiomycetes</taxon>
        <taxon>Eurotiomycetidae</taxon>
        <taxon>Eurotiales</taxon>
        <taxon>Aspergillaceae</taxon>
        <taxon>Penicillium</taxon>
    </lineage>
</organism>
<gene>
    <name evidence="2" type="ORF">PENVUL_c001G08043</name>
</gene>
<comment type="caution">
    <text evidence="2">The sequence shown here is derived from an EMBL/GenBank/DDBJ whole genome shotgun (WGS) entry which is preliminary data.</text>
</comment>
<dbReference type="AlphaFoldDB" id="A0A1V6SDN6"/>
<keyword evidence="3" id="KW-1185">Reference proteome</keyword>
<evidence type="ECO:0000256" key="1">
    <source>
        <dbReference type="SAM" id="MobiDB-lite"/>
    </source>
</evidence>
<dbReference type="EMBL" id="MDYP01000001">
    <property type="protein sequence ID" value="OQE12135.1"/>
    <property type="molecule type" value="Genomic_DNA"/>
</dbReference>
<evidence type="ECO:0000313" key="2">
    <source>
        <dbReference type="EMBL" id="OQE12135.1"/>
    </source>
</evidence>
<dbReference type="OrthoDB" id="5422579at2759"/>
<protein>
    <submittedName>
        <fullName evidence="2">Uncharacterized protein</fullName>
    </submittedName>
</protein>
<proteinExistence type="predicted"/>
<sequence>MRSSDDDRPDRVARREQKDVFADTNDLHAFLYGVKESSALKRVTITPVIRTFPKDLIMHSIPWGSRLQIIPQLHMSGTNTLSSDNGTGASALPTMRVLSREPN</sequence>
<accession>A0A1V6SDN6</accession>
<feature type="compositionally biased region" description="Polar residues" evidence="1">
    <location>
        <begin position="76"/>
        <end position="88"/>
    </location>
</feature>
<name>A0A1V6SDN6_9EURO</name>